<reference evidence="2 3" key="1">
    <citation type="submission" date="2018-03" db="EMBL/GenBank/DDBJ databases">
        <authorList>
            <person name="Gully D."/>
        </authorList>
    </citation>
    <scope>NUCLEOTIDE SEQUENCE [LARGE SCALE GENOMIC DNA]</scope>
    <source>
        <strain evidence="2">ORS3257</strain>
    </source>
</reference>
<protein>
    <submittedName>
        <fullName evidence="2">Uncharacterized protein</fullName>
    </submittedName>
</protein>
<evidence type="ECO:0000256" key="1">
    <source>
        <dbReference type="SAM" id="MobiDB-lite"/>
    </source>
</evidence>
<dbReference type="KEGG" id="bvz:BRAD3257_0068"/>
<dbReference type="AlphaFoldDB" id="A0A2U3PQ25"/>
<feature type="compositionally biased region" description="Polar residues" evidence="1">
    <location>
        <begin position="47"/>
        <end position="60"/>
    </location>
</feature>
<accession>A0A2U3PQ25</accession>
<feature type="region of interest" description="Disordered" evidence="1">
    <location>
        <begin position="41"/>
        <end position="60"/>
    </location>
</feature>
<dbReference type="EMBL" id="LS398110">
    <property type="protein sequence ID" value="SPP91245.1"/>
    <property type="molecule type" value="Genomic_DNA"/>
</dbReference>
<name>A0A2U3PQ25_9BRAD</name>
<sequence>MSPAHDMLNVAAELAADETTTLAAGRIASLRGSRRSIHSSLAGAVLSSPSPSLTASRQQA</sequence>
<evidence type="ECO:0000313" key="2">
    <source>
        <dbReference type="EMBL" id="SPP91245.1"/>
    </source>
</evidence>
<proteinExistence type="predicted"/>
<gene>
    <name evidence="2" type="ORF">BRAD3257_0068</name>
</gene>
<evidence type="ECO:0000313" key="3">
    <source>
        <dbReference type="Proteomes" id="UP000246085"/>
    </source>
</evidence>
<dbReference type="Proteomes" id="UP000246085">
    <property type="component" value="Chromosome BRAD3257"/>
</dbReference>
<organism evidence="2 3">
    <name type="scientific">Bradyrhizobium vignae</name>
    <dbReference type="NCBI Taxonomy" id="1549949"/>
    <lineage>
        <taxon>Bacteria</taxon>
        <taxon>Pseudomonadati</taxon>
        <taxon>Pseudomonadota</taxon>
        <taxon>Alphaproteobacteria</taxon>
        <taxon>Hyphomicrobiales</taxon>
        <taxon>Nitrobacteraceae</taxon>
        <taxon>Bradyrhizobium</taxon>
    </lineage>
</organism>